<keyword evidence="2" id="KW-1185">Reference proteome</keyword>
<evidence type="ECO:0000313" key="2">
    <source>
        <dbReference type="Proteomes" id="UP000664628"/>
    </source>
</evidence>
<organism evidence="1 2">
    <name type="scientific">Fibrella forsythiae</name>
    <dbReference type="NCBI Taxonomy" id="2817061"/>
    <lineage>
        <taxon>Bacteria</taxon>
        <taxon>Pseudomonadati</taxon>
        <taxon>Bacteroidota</taxon>
        <taxon>Cytophagia</taxon>
        <taxon>Cytophagales</taxon>
        <taxon>Spirosomataceae</taxon>
        <taxon>Fibrella</taxon>
    </lineage>
</organism>
<gene>
    <name evidence="1" type="ORF">J2I46_23570</name>
</gene>
<accession>A0ABS3JQV6</accession>
<comment type="caution">
    <text evidence="1">The sequence shown here is derived from an EMBL/GenBank/DDBJ whole genome shotgun (WGS) entry which is preliminary data.</text>
</comment>
<reference evidence="1 2" key="1">
    <citation type="submission" date="2021-03" db="EMBL/GenBank/DDBJ databases">
        <title>Fibrella sp. HMF5405 genome sequencing and assembly.</title>
        <authorList>
            <person name="Kang H."/>
            <person name="Kim H."/>
            <person name="Bae S."/>
            <person name="Joh K."/>
        </authorList>
    </citation>
    <scope>NUCLEOTIDE SEQUENCE [LARGE SCALE GENOMIC DNA]</scope>
    <source>
        <strain evidence="1 2">HMF5405</strain>
    </source>
</reference>
<protein>
    <submittedName>
        <fullName evidence="1">Helix-turn-helix domain-containing protein</fullName>
    </submittedName>
</protein>
<dbReference type="Proteomes" id="UP000664628">
    <property type="component" value="Unassembled WGS sequence"/>
</dbReference>
<sequence>MKQTIVKEVQRTQKPLQKSRVTIALDQKPFLRPTEVLELFGISRAKFWAWANADYFPLVRPDGPQGRIVFVRRADIQQFIETGKPVIGAQAI</sequence>
<evidence type="ECO:0000313" key="1">
    <source>
        <dbReference type="EMBL" id="MBO0951584.1"/>
    </source>
</evidence>
<dbReference type="RefSeq" id="WP_207331535.1">
    <property type="nucleotide sequence ID" value="NZ_JAFMYW010000008.1"/>
</dbReference>
<proteinExistence type="predicted"/>
<dbReference type="EMBL" id="JAFMYW010000008">
    <property type="protein sequence ID" value="MBO0951584.1"/>
    <property type="molecule type" value="Genomic_DNA"/>
</dbReference>
<name>A0ABS3JQV6_9BACT</name>